<dbReference type="PANTHER" id="PTHR42912:SF93">
    <property type="entry name" value="N6-ADENOSINE-METHYLTRANSFERASE TMT1A"/>
    <property type="match status" value="1"/>
</dbReference>
<sequence>MSFPDAGPADEAPRVRRPAGSALALIEEWLGPLAGRHFLDVGCGRGALAKALTARGAQVVGIDPAAEAIEAARAAVPEARFDVGGAEALPYPSGSFDAVLLLNSFHHVPQHLMAAALAQALRVGRGPLLVIEPLAEGPFFEAMRPVEDETVIRHAAQAAIADFVAEGRANIVRDHVFDDVRRFSGVDAFLDKIVAVDPARAEAARRLRGEVAVLMTRWGTPEEGGVCLVQPHRAVLLEAVGISP</sequence>
<dbReference type="eggNOG" id="COG2226">
    <property type="taxonomic scope" value="Bacteria"/>
</dbReference>
<dbReference type="STRING" id="78245.Xaut_1350"/>
<dbReference type="InterPro" id="IPR041698">
    <property type="entry name" value="Methyltransf_25"/>
</dbReference>
<reference evidence="2 3" key="1">
    <citation type="submission" date="2007-07" db="EMBL/GenBank/DDBJ databases">
        <title>Complete sequence of chromosome of Xanthobacter autotrophicus Py2.</title>
        <authorList>
            <consortium name="US DOE Joint Genome Institute"/>
            <person name="Copeland A."/>
            <person name="Lucas S."/>
            <person name="Lapidus A."/>
            <person name="Barry K."/>
            <person name="Glavina del Rio T."/>
            <person name="Hammon N."/>
            <person name="Israni S."/>
            <person name="Dalin E."/>
            <person name="Tice H."/>
            <person name="Pitluck S."/>
            <person name="Sims D."/>
            <person name="Brettin T."/>
            <person name="Bruce D."/>
            <person name="Detter J.C."/>
            <person name="Han C."/>
            <person name="Tapia R."/>
            <person name="Brainard J."/>
            <person name="Schmutz J."/>
            <person name="Larimer F."/>
            <person name="Land M."/>
            <person name="Hauser L."/>
            <person name="Kyrpides N."/>
            <person name="Kim E."/>
            <person name="Ensigns S.A."/>
            <person name="Richardson P."/>
        </authorList>
    </citation>
    <scope>NUCLEOTIDE SEQUENCE [LARGE SCALE GENOMIC DNA]</scope>
    <source>
        <strain evidence="3">ATCC BAA-1158 / Py2</strain>
    </source>
</reference>
<dbReference type="GO" id="GO:0032259">
    <property type="term" value="P:methylation"/>
    <property type="evidence" value="ECO:0007669"/>
    <property type="project" value="UniProtKB-KW"/>
</dbReference>
<evidence type="ECO:0000313" key="3">
    <source>
        <dbReference type="Proteomes" id="UP000002417"/>
    </source>
</evidence>
<accession>A7IF05</accession>
<dbReference type="Pfam" id="PF13649">
    <property type="entry name" value="Methyltransf_25"/>
    <property type="match status" value="1"/>
</dbReference>
<protein>
    <submittedName>
        <fullName evidence="2">Methyltransferase type 11</fullName>
    </submittedName>
</protein>
<name>A7IF05_XANP2</name>
<dbReference type="AlphaFoldDB" id="A7IF05"/>
<evidence type="ECO:0000313" key="2">
    <source>
        <dbReference type="EMBL" id="ABS66598.1"/>
    </source>
</evidence>
<organism evidence="2 3">
    <name type="scientific">Xanthobacter autotrophicus (strain ATCC BAA-1158 / Py2)</name>
    <dbReference type="NCBI Taxonomy" id="78245"/>
    <lineage>
        <taxon>Bacteria</taxon>
        <taxon>Pseudomonadati</taxon>
        <taxon>Pseudomonadota</taxon>
        <taxon>Alphaproteobacteria</taxon>
        <taxon>Hyphomicrobiales</taxon>
        <taxon>Xanthobacteraceae</taxon>
        <taxon>Xanthobacter</taxon>
    </lineage>
</organism>
<dbReference type="Gene3D" id="3.40.50.150">
    <property type="entry name" value="Vaccinia Virus protein VP39"/>
    <property type="match status" value="1"/>
</dbReference>
<feature type="domain" description="Methyltransferase" evidence="1">
    <location>
        <begin position="39"/>
        <end position="123"/>
    </location>
</feature>
<dbReference type="Proteomes" id="UP000002417">
    <property type="component" value="Chromosome"/>
</dbReference>
<keyword evidence="2" id="KW-0808">Transferase</keyword>
<dbReference type="EMBL" id="CP000781">
    <property type="protein sequence ID" value="ABS66598.1"/>
    <property type="molecule type" value="Genomic_DNA"/>
</dbReference>
<dbReference type="HOGENOM" id="CLU_074551_0_0_5"/>
<evidence type="ECO:0000259" key="1">
    <source>
        <dbReference type="Pfam" id="PF13649"/>
    </source>
</evidence>
<dbReference type="InterPro" id="IPR050508">
    <property type="entry name" value="Methyltransf_Superfamily"/>
</dbReference>
<keyword evidence="3" id="KW-1185">Reference proteome</keyword>
<dbReference type="InterPro" id="IPR029063">
    <property type="entry name" value="SAM-dependent_MTases_sf"/>
</dbReference>
<dbReference type="GO" id="GO:0008168">
    <property type="term" value="F:methyltransferase activity"/>
    <property type="evidence" value="ECO:0007669"/>
    <property type="project" value="UniProtKB-KW"/>
</dbReference>
<dbReference type="PANTHER" id="PTHR42912">
    <property type="entry name" value="METHYLTRANSFERASE"/>
    <property type="match status" value="1"/>
</dbReference>
<proteinExistence type="predicted"/>
<dbReference type="CDD" id="cd02440">
    <property type="entry name" value="AdoMet_MTases"/>
    <property type="match status" value="1"/>
</dbReference>
<dbReference type="KEGG" id="xau:Xaut_1350"/>
<dbReference type="OrthoDB" id="9808140at2"/>
<keyword evidence="2" id="KW-0489">Methyltransferase</keyword>
<gene>
    <name evidence="2" type="ordered locus">Xaut_1350</name>
</gene>
<dbReference type="SUPFAM" id="SSF53335">
    <property type="entry name" value="S-adenosyl-L-methionine-dependent methyltransferases"/>
    <property type="match status" value="1"/>
</dbReference>